<organism evidence="1 2">
    <name type="scientific">Pristionchus entomophagus</name>
    <dbReference type="NCBI Taxonomy" id="358040"/>
    <lineage>
        <taxon>Eukaryota</taxon>
        <taxon>Metazoa</taxon>
        <taxon>Ecdysozoa</taxon>
        <taxon>Nematoda</taxon>
        <taxon>Chromadorea</taxon>
        <taxon>Rhabditida</taxon>
        <taxon>Rhabditina</taxon>
        <taxon>Diplogasteromorpha</taxon>
        <taxon>Diplogasteroidea</taxon>
        <taxon>Neodiplogasteridae</taxon>
        <taxon>Pristionchus</taxon>
    </lineage>
</organism>
<gene>
    <name evidence="1" type="ORF">PENTCL1PPCAC_4592</name>
</gene>
<dbReference type="Proteomes" id="UP001432027">
    <property type="component" value="Unassembled WGS sequence"/>
</dbReference>
<dbReference type="AlphaFoldDB" id="A0AAV5SID9"/>
<name>A0AAV5SID9_9BILA</name>
<proteinExistence type="predicted"/>
<evidence type="ECO:0000313" key="2">
    <source>
        <dbReference type="Proteomes" id="UP001432027"/>
    </source>
</evidence>
<sequence>RLQETINEVDDDAKEKVAEVCRRALALARWAIVYFFTLSPFNLTITFVLFFPLPYIVVFIITNWLINAVSTWFIEEEVEEQQVPHNVLHVEYTNISFEDEHQGSLIA</sequence>
<protein>
    <submittedName>
        <fullName evidence="1">Uncharacterized protein</fullName>
    </submittedName>
</protein>
<comment type="caution">
    <text evidence="1">The sequence shown here is derived from an EMBL/GenBank/DDBJ whole genome shotgun (WGS) entry which is preliminary data.</text>
</comment>
<evidence type="ECO:0000313" key="1">
    <source>
        <dbReference type="EMBL" id="GMS82417.1"/>
    </source>
</evidence>
<dbReference type="EMBL" id="BTSX01000002">
    <property type="protein sequence ID" value="GMS82417.1"/>
    <property type="molecule type" value="Genomic_DNA"/>
</dbReference>
<keyword evidence="2" id="KW-1185">Reference proteome</keyword>
<accession>A0AAV5SID9</accession>
<feature type="non-terminal residue" evidence="1">
    <location>
        <position position="1"/>
    </location>
</feature>
<reference evidence="1" key="1">
    <citation type="submission" date="2023-10" db="EMBL/GenBank/DDBJ databases">
        <title>Genome assembly of Pristionchus species.</title>
        <authorList>
            <person name="Yoshida K."/>
            <person name="Sommer R.J."/>
        </authorList>
    </citation>
    <scope>NUCLEOTIDE SEQUENCE</scope>
    <source>
        <strain evidence="1">RS0144</strain>
    </source>
</reference>